<dbReference type="Proteomes" id="UP000199135">
    <property type="component" value="Unassembled WGS sequence"/>
</dbReference>
<gene>
    <name evidence="2" type="ORF">SAMN05216446_0419</name>
    <name evidence="1" type="ORF">SAMN05216447_10543</name>
</gene>
<reference evidence="3 4" key="2">
    <citation type="submission" date="2016-10" db="EMBL/GenBank/DDBJ databases">
        <authorList>
            <person name="Varghese N."/>
            <person name="Submissions S."/>
        </authorList>
    </citation>
    <scope>NUCLEOTIDE SEQUENCE [LARGE SCALE GENOMIC DNA]</scope>
    <source>
        <strain evidence="3">KHGC19</strain>
        <strain evidence="1 4">WCP15</strain>
    </source>
</reference>
<dbReference type="EMBL" id="FOGP01000001">
    <property type="protein sequence ID" value="SER34414.1"/>
    <property type="molecule type" value="Genomic_DNA"/>
</dbReference>
<organism evidence="2 3">
    <name type="scientific">Parafannyhessea umbonata</name>
    <dbReference type="NCBI Taxonomy" id="604330"/>
    <lineage>
        <taxon>Bacteria</taxon>
        <taxon>Bacillati</taxon>
        <taxon>Actinomycetota</taxon>
        <taxon>Coriobacteriia</taxon>
        <taxon>Coriobacteriales</taxon>
        <taxon>Atopobiaceae</taxon>
        <taxon>Parafannyhessea</taxon>
    </lineage>
</organism>
<dbReference type="EMBL" id="FNWT01000005">
    <property type="protein sequence ID" value="SEH54261.1"/>
    <property type="molecule type" value="Genomic_DNA"/>
</dbReference>
<name>A0A1H9NEJ8_9ACTN</name>
<sequence length="122" mass="12980">MQNQIVSLSVPAEAKYARLVRMTAANLGVLCGLSVDDVEDLRMIAEEGFVYGCSTRPESLEVSFAIADGVISIDLPLGDGEVDEGSEDLSLVELLLGAVCDEFLVTDEGVLHLTKQIGDVHA</sequence>
<reference evidence="2" key="1">
    <citation type="submission" date="2016-10" db="EMBL/GenBank/DDBJ databases">
        <authorList>
            <person name="de Groot N.N."/>
        </authorList>
    </citation>
    <scope>NUCLEOTIDE SEQUENCE [LARGE SCALE GENOMIC DNA]</scope>
    <source>
        <strain evidence="2">KHGC19</strain>
    </source>
</reference>
<evidence type="ECO:0000313" key="1">
    <source>
        <dbReference type="EMBL" id="SEH54261.1"/>
    </source>
</evidence>
<keyword evidence="4" id="KW-1185">Reference proteome</keyword>
<protein>
    <submittedName>
        <fullName evidence="2">Serine/threonine-protein kinase RsbW</fullName>
    </submittedName>
</protein>
<evidence type="ECO:0000313" key="3">
    <source>
        <dbReference type="Proteomes" id="UP000199128"/>
    </source>
</evidence>
<keyword evidence="2" id="KW-0808">Transferase</keyword>
<dbReference type="RefSeq" id="WP_078686669.1">
    <property type="nucleotide sequence ID" value="NZ_FNWT01000005.1"/>
</dbReference>
<accession>A0A1H9NEJ8</accession>
<keyword evidence="2" id="KW-0418">Kinase</keyword>
<proteinExistence type="predicted"/>
<evidence type="ECO:0000313" key="2">
    <source>
        <dbReference type="EMBL" id="SER34414.1"/>
    </source>
</evidence>
<dbReference type="Proteomes" id="UP000199128">
    <property type="component" value="Unassembled WGS sequence"/>
</dbReference>
<dbReference type="GO" id="GO:0016301">
    <property type="term" value="F:kinase activity"/>
    <property type="evidence" value="ECO:0007669"/>
    <property type="project" value="UniProtKB-KW"/>
</dbReference>
<dbReference type="AlphaFoldDB" id="A0A1H9NEJ8"/>
<evidence type="ECO:0000313" key="4">
    <source>
        <dbReference type="Proteomes" id="UP000199135"/>
    </source>
</evidence>